<feature type="compositionally biased region" description="Low complexity" evidence="8">
    <location>
        <begin position="596"/>
        <end position="606"/>
    </location>
</feature>
<evidence type="ECO:0000256" key="2">
    <source>
        <dbReference type="ARBA" id="ARBA00022475"/>
    </source>
</evidence>
<dbReference type="Proteomes" id="UP001500037">
    <property type="component" value="Unassembled WGS sequence"/>
</dbReference>
<gene>
    <name evidence="12" type="ORF">GCM10009665_66820</name>
</gene>
<feature type="transmembrane region" description="Helical" evidence="9">
    <location>
        <begin position="379"/>
        <end position="395"/>
    </location>
</feature>
<feature type="transmembrane region" description="Helical" evidence="9">
    <location>
        <begin position="121"/>
        <end position="141"/>
    </location>
</feature>
<feature type="transmembrane region" description="Helical" evidence="9">
    <location>
        <begin position="246"/>
        <end position="266"/>
    </location>
</feature>
<keyword evidence="4" id="KW-0808">Transferase</keyword>
<keyword evidence="5 9" id="KW-0812">Transmembrane</keyword>
<evidence type="ECO:0000256" key="3">
    <source>
        <dbReference type="ARBA" id="ARBA00022676"/>
    </source>
</evidence>
<evidence type="ECO:0000256" key="9">
    <source>
        <dbReference type="SAM" id="Phobius"/>
    </source>
</evidence>
<organism evidence="12 13">
    <name type="scientific">Kitasatospora nipponensis</name>
    <dbReference type="NCBI Taxonomy" id="258049"/>
    <lineage>
        <taxon>Bacteria</taxon>
        <taxon>Bacillati</taxon>
        <taxon>Actinomycetota</taxon>
        <taxon>Actinomycetes</taxon>
        <taxon>Kitasatosporales</taxon>
        <taxon>Streptomycetaceae</taxon>
        <taxon>Kitasatospora</taxon>
    </lineage>
</organism>
<comment type="subcellular location">
    <subcellularLocation>
        <location evidence="1">Cell membrane</location>
        <topology evidence="1">Multi-pass membrane protein</topology>
    </subcellularLocation>
</comment>
<sequence>MTTTTPVAEDPAPTPRPAPDHQSPAPGRPAPPWARWRSPAGDPRYARPAALAVAAVAGLLYCWGIDRSGYHLFYADAVRSMSQSWRAFLFGSYDPASTITLDKLPGFLWPQALSARLLGFHPWALTLPQAIEGVLAVLVLYRAVRRWAGARAGLLAAAAFALTPVVAGLFRTSVEDPLFTLLLLLAADATQRALPTARLRSLLLAGLWVGLAFQAKMLEAWAVLPVLGAVYLVAAPAPLRRRLGQLALAGLVTVAVSASWMVAVSLTPARDRPYIDGTTDDSAYSMVVGYNFLNRFPSVGLSAADTGSVPLRGAGVPAAAPAVPVAPGAPAAPAASAPAAGATAATATTAGAPSWQGGGAHGDGGWGKLLGHQFAPQTGWLYPLAAISALCALAWRRREPRTDRLRAGYLLWGGWLAVFFLVLSAGSIGAHTYYLGVIAAPLAALSGAGTALLWQAFTAGGRRAWALPGAVAATVLWGGHLARSAPGFLPWLAPATLLLGAVALALLAAARLTADRAARRAGADPTAVGDPTGPAGGRLATVGLLATLLAVLLAPGAWAASVLNPAYGSSGMGTVGPAGPLGPWSAAAPGAAVTGAGAARSGRTPADTLGRANPGGPGHPSVTVGDARLTRDQQALLDYVRAHGNGARYLFATTDWQSSSPYILATGEEVLPMGGFTGRAPAPSLDRVRTLVATGELRYVLVAAPSPRTPEGPEAVTAWVRASCTPVPADAYAARPATAPATTPTASPATEPAPVLYHCAP</sequence>
<feature type="transmembrane region" description="Helical" evidence="9">
    <location>
        <begin position="407"/>
        <end position="428"/>
    </location>
</feature>
<comment type="caution">
    <text evidence="12">The sequence shown here is derived from an EMBL/GenBank/DDBJ whole genome shotgun (WGS) entry which is preliminary data.</text>
</comment>
<evidence type="ECO:0000313" key="12">
    <source>
        <dbReference type="EMBL" id="GAA1268869.1"/>
    </source>
</evidence>
<evidence type="ECO:0000256" key="4">
    <source>
        <dbReference type="ARBA" id="ARBA00022679"/>
    </source>
</evidence>
<name>A0ABN1WW17_9ACTN</name>
<feature type="transmembrane region" description="Helical" evidence="9">
    <location>
        <begin position="434"/>
        <end position="457"/>
    </location>
</feature>
<keyword evidence="2" id="KW-1003">Cell membrane</keyword>
<dbReference type="InterPro" id="IPR056785">
    <property type="entry name" value="YkcA/B-like_C"/>
</dbReference>
<evidence type="ECO:0000259" key="10">
    <source>
        <dbReference type="Pfam" id="PF13231"/>
    </source>
</evidence>
<evidence type="ECO:0000259" key="11">
    <source>
        <dbReference type="Pfam" id="PF24878"/>
    </source>
</evidence>
<evidence type="ECO:0000256" key="1">
    <source>
        <dbReference type="ARBA" id="ARBA00004651"/>
    </source>
</evidence>
<keyword evidence="6 9" id="KW-1133">Transmembrane helix</keyword>
<feature type="domain" description="Glycosyltransferase RgtA/B/C/D-like" evidence="10">
    <location>
        <begin position="104"/>
        <end position="260"/>
    </location>
</feature>
<feature type="transmembrane region" description="Helical" evidence="9">
    <location>
        <begin position="464"/>
        <end position="482"/>
    </location>
</feature>
<feature type="transmembrane region" description="Helical" evidence="9">
    <location>
        <begin position="45"/>
        <end position="63"/>
    </location>
</feature>
<dbReference type="EMBL" id="BAAALF010000195">
    <property type="protein sequence ID" value="GAA1268869.1"/>
    <property type="molecule type" value="Genomic_DNA"/>
</dbReference>
<accession>A0ABN1WW17</accession>
<feature type="transmembrane region" description="Helical" evidence="9">
    <location>
        <begin position="488"/>
        <end position="510"/>
    </location>
</feature>
<feature type="transmembrane region" description="Helical" evidence="9">
    <location>
        <begin position="539"/>
        <end position="560"/>
    </location>
</feature>
<keyword evidence="13" id="KW-1185">Reference proteome</keyword>
<keyword evidence="3" id="KW-0328">Glycosyltransferase</keyword>
<dbReference type="Pfam" id="PF13231">
    <property type="entry name" value="PMT_2"/>
    <property type="match status" value="1"/>
</dbReference>
<dbReference type="RefSeq" id="WP_344445904.1">
    <property type="nucleotide sequence ID" value="NZ_BAAALF010000195.1"/>
</dbReference>
<feature type="region of interest" description="Disordered" evidence="8">
    <location>
        <begin position="1"/>
        <end position="37"/>
    </location>
</feature>
<evidence type="ECO:0000256" key="5">
    <source>
        <dbReference type="ARBA" id="ARBA00022692"/>
    </source>
</evidence>
<feature type="transmembrane region" description="Helical" evidence="9">
    <location>
        <begin position="221"/>
        <end position="239"/>
    </location>
</feature>
<reference evidence="12 13" key="1">
    <citation type="journal article" date="2019" name="Int. J. Syst. Evol. Microbiol.">
        <title>The Global Catalogue of Microorganisms (GCM) 10K type strain sequencing project: providing services to taxonomists for standard genome sequencing and annotation.</title>
        <authorList>
            <consortium name="The Broad Institute Genomics Platform"/>
            <consortium name="The Broad Institute Genome Sequencing Center for Infectious Disease"/>
            <person name="Wu L."/>
            <person name="Ma J."/>
        </authorList>
    </citation>
    <scope>NUCLEOTIDE SEQUENCE [LARGE SCALE GENOMIC DNA]</scope>
    <source>
        <strain evidence="12 13">JCM 13004</strain>
    </source>
</reference>
<dbReference type="InterPro" id="IPR050297">
    <property type="entry name" value="LipidA_mod_glycosyltrf_83"/>
</dbReference>
<dbReference type="InterPro" id="IPR038731">
    <property type="entry name" value="RgtA/B/C-like"/>
</dbReference>
<evidence type="ECO:0000256" key="6">
    <source>
        <dbReference type="ARBA" id="ARBA00022989"/>
    </source>
</evidence>
<protein>
    <submittedName>
        <fullName evidence="12">Glycosyltransferase family 39 protein</fullName>
    </submittedName>
</protein>
<feature type="domain" description="Putative mannosyltransferase YkcA/B-like C-terminal" evidence="11">
    <location>
        <begin position="636"/>
        <end position="722"/>
    </location>
</feature>
<proteinExistence type="predicted"/>
<evidence type="ECO:0000256" key="8">
    <source>
        <dbReference type="SAM" id="MobiDB-lite"/>
    </source>
</evidence>
<dbReference type="PANTHER" id="PTHR33908:SF3">
    <property type="entry name" value="UNDECAPRENYL PHOSPHATE-ALPHA-4-AMINO-4-DEOXY-L-ARABINOSE ARABINOSYL TRANSFERASE"/>
    <property type="match status" value="1"/>
</dbReference>
<evidence type="ECO:0000313" key="13">
    <source>
        <dbReference type="Proteomes" id="UP001500037"/>
    </source>
</evidence>
<feature type="region of interest" description="Disordered" evidence="8">
    <location>
        <begin position="596"/>
        <end position="624"/>
    </location>
</feature>
<keyword evidence="7 9" id="KW-0472">Membrane</keyword>
<dbReference type="Pfam" id="PF24878">
    <property type="entry name" value="YkcB_C"/>
    <property type="match status" value="1"/>
</dbReference>
<evidence type="ECO:0000256" key="7">
    <source>
        <dbReference type="ARBA" id="ARBA00023136"/>
    </source>
</evidence>
<dbReference type="PANTHER" id="PTHR33908">
    <property type="entry name" value="MANNOSYLTRANSFERASE YKCB-RELATED"/>
    <property type="match status" value="1"/>
</dbReference>
<feature type="transmembrane region" description="Helical" evidence="9">
    <location>
        <begin position="153"/>
        <end position="171"/>
    </location>
</feature>